<reference evidence="1 2" key="1">
    <citation type="submission" date="2024-09" db="EMBL/GenBank/DDBJ databases">
        <authorList>
            <person name="Sun Q."/>
            <person name="Mori K."/>
        </authorList>
    </citation>
    <scope>NUCLEOTIDE SEQUENCE [LARGE SCALE GENOMIC DNA]</scope>
    <source>
        <strain evidence="1 2">CGMCC 1.15906</strain>
    </source>
</reference>
<sequence>MKRIHQRAIRYPCHLGKNQRFLWRSDQRGSYWVSELSPHPETNQRVLEIDDYGNSQFIQLPISDGGAHQRWNVYPVESAVKR</sequence>
<dbReference type="CDD" id="cd00161">
    <property type="entry name" value="beta-trefoil_Ricin-like"/>
    <property type="match status" value="1"/>
</dbReference>
<dbReference type="InterPro" id="IPR035992">
    <property type="entry name" value="Ricin_B-like_lectins"/>
</dbReference>
<protein>
    <submittedName>
        <fullName evidence="1">RICIN domain-containing protein</fullName>
    </submittedName>
</protein>
<dbReference type="Proteomes" id="UP001589890">
    <property type="component" value="Unassembled WGS sequence"/>
</dbReference>
<dbReference type="SUPFAM" id="SSF50370">
    <property type="entry name" value="Ricin B-like lectins"/>
    <property type="match status" value="1"/>
</dbReference>
<dbReference type="RefSeq" id="WP_380050707.1">
    <property type="nucleotide sequence ID" value="NZ_JBHLTC010000029.1"/>
</dbReference>
<gene>
    <name evidence="1" type="ORF">ACFFGN_21875</name>
</gene>
<comment type="caution">
    <text evidence="1">The sequence shown here is derived from an EMBL/GenBank/DDBJ whole genome shotgun (WGS) entry which is preliminary data.</text>
</comment>
<evidence type="ECO:0000313" key="1">
    <source>
        <dbReference type="EMBL" id="MFC0626745.1"/>
    </source>
</evidence>
<keyword evidence="2" id="KW-1185">Reference proteome</keyword>
<proteinExistence type="predicted"/>
<name>A0ABV6QQ34_9ACTN</name>
<dbReference type="EMBL" id="JBHLTC010000029">
    <property type="protein sequence ID" value="MFC0626745.1"/>
    <property type="molecule type" value="Genomic_DNA"/>
</dbReference>
<organism evidence="1 2">
    <name type="scientific">Kribbella deserti</name>
    <dbReference type="NCBI Taxonomy" id="1926257"/>
    <lineage>
        <taxon>Bacteria</taxon>
        <taxon>Bacillati</taxon>
        <taxon>Actinomycetota</taxon>
        <taxon>Actinomycetes</taxon>
        <taxon>Propionibacteriales</taxon>
        <taxon>Kribbellaceae</taxon>
        <taxon>Kribbella</taxon>
    </lineage>
</organism>
<evidence type="ECO:0000313" key="2">
    <source>
        <dbReference type="Proteomes" id="UP001589890"/>
    </source>
</evidence>
<accession>A0ABV6QQ34</accession>